<evidence type="ECO:0000313" key="2">
    <source>
        <dbReference type="EMBL" id="KAK3678508.1"/>
    </source>
</evidence>
<feature type="compositionally biased region" description="Polar residues" evidence="1">
    <location>
        <begin position="201"/>
        <end position="211"/>
    </location>
</feature>
<feature type="compositionally biased region" description="Polar residues" evidence="1">
    <location>
        <begin position="219"/>
        <end position="242"/>
    </location>
</feature>
<feature type="region of interest" description="Disordered" evidence="1">
    <location>
        <begin position="158"/>
        <end position="252"/>
    </location>
</feature>
<name>A0AAE0WVB8_9PEZI</name>
<proteinExistence type="predicted"/>
<organism evidence="2 3">
    <name type="scientific">Recurvomyces mirabilis</name>
    <dbReference type="NCBI Taxonomy" id="574656"/>
    <lineage>
        <taxon>Eukaryota</taxon>
        <taxon>Fungi</taxon>
        <taxon>Dikarya</taxon>
        <taxon>Ascomycota</taxon>
        <taxon>Pezizomycotina</taxon>
        <taxon>Dothideomycetes</taxon>
        <taxon>Dothideomycetidae</taxon>
        <taxon>Mycosphaerellales</taxon>
        <taxon>Teratosphaeriaceae</taxon>
        <taxon>Recurvomyces</taxon>
    </lineage>
</organism>
<feature type="compositionally biased region" description="Polar residues" evidence="1">
    <location>
        <begin position="441"/>
        <end position="459"/>
    </location>
</feature>
<keyword evidence="3" id="KW-1185">Reference proteome</keyword>
<gene>
    <name evidence="2" type="ORF">LTR78_001805</name>
</gene>
<feature type="region of interest" description="Disordered" evidence="1">
    <location>
        <begin position="277"/>
        <end position="312"/>
    </location>
</feature>
<evidence type="ECO:0000256" key="1">
    <source>
        <dbReference type="SAM" id="MobiDB-lite"/>
    </source>
</evidence>
<feature type="compositionally biased region" description="Polar residues" evidence="1">
    <location>
        <begin position="277"/>
        <end position="294"/>
    </location>
</feature>
<sequence length="612" mass="67231">MATDLCLRVLKFSHALGVRADNTIPWTHLQASDIFAVVRGKDTQIADGQLSLDVVQGTTVLETLNVAQYIDAAQQARRGAESHGVRLETEQLPIFGITKDALLALRYRHEPDGKVRQFATLVIKLTHTYLSQQRRIQLRFEDATQCRKLVTAFMQRGMEFQEQRPGTARTTQARPTTGHGPERLLTATSSSPYFDAEQTSRHLSATHQQADPQHDRQPDTVTQLHGEHISNSSTTKQSQDIASQDMGPPRYFSRDEVAAPREAIPERPSTAQIYTSFTTPSQQTLIKPQETVQRPSDPARERPSSTSHVSQLAAIREAVEEAATPPAAAHNISDMRMTTSMAHTEWSSGTPELTTLSSIRSETIGAPSSSARPSTAATTLPPEHYELPPPRVLPFKRPSSKSSSAGSKTAKSTKPAMVMPRLPVPAAAKSSVAVTSEIAAPQSSYKQVASTRPATSSPLKRTMDAASSTETELTSSPSKKPRTSHPTNPSDQILRKPSGMQQLLTNHKPLPSKSPNSTIPRLNSLADAPHEIDENPPHPPSKHRMTQNMPSKPPAQPTRHDTETSLEEYATQSLPDRQAALEDFMMRNLENPAFTKLCEDVENCWRRIALGL</sequence>
<comment type="caution">
    <text evidence="2">The sequence shown here is derived from an EMBL/GenBank/DDBJ whole genome shotgun (WGS) entry which is preliminary data.</text>
</comment>
<reference evidence="2" key="1">
    <citation type="submission" date="2023-07" db="EMBL/GenBank/DDBJ databases">
        <title>Black Yeasts Isolated from many extreme environments.</title>
        <authorList>
            <person name="Coleine C."/>
            <person name="Stajich J.E."/>
            <person name="Selbmann L."/>
        </authorList>
    </citation>
    <scope>NUCLEOTIDE SEQUENCE</scope>
    <source>
        <strain evidence="2">CCFEE 5485</strain>
    </source>
</reference>
<evidence type="ECO:0000313" key="3">
    <source>
        <dbReference type="Proteomes" id="UP001274830"/>
    </source>
</evidence>
<feature type="compositionally biased region" description="Low complexity" evidence="1">
    <location>
        <begin position="400"/>
        <end position="414"/>
    </location>
</feature>
<feature type="compositionally biased region" description="Low complexity" evidence="1">
    <location>
        <begin position="366"/>
        <end position="382"/>
    </location>
</feature>
<dbReference type="AlphaFoldDB" id="A0AAE0WVB8"/>
<feature type="region of interest" description="Disordered" evidence="1">
    <location>
        <begin position="363"/>
        <end position="421"/>
    </location>
</feature>
<protein>
    <submittedName>
        <fullName evidence="2">Uncharacterized protein</fullName>
    </submittedName>
</protein>
<dbReference type="EMBL" id="JAUTXT010000004">
    <property type="protein sequence ID" value="KAK3678508.1"/>
    <property type="molecule type" value="Genomic_DNA"/>
</dbReference>
<accession>A0AAE0WVB8</accession>
<dbReference type="Proteomes" id="UP001274830">
    <property type="component" value="Unassembled WGS sequence"/>
</dbReference>
<feature type="compositionally biased region" description="Low complexity" evidence="1">
    <location>
        <begin position="467"/>
        <end position="478"/>
    </location>
</feature>
<feature type="region of interest" description="Disordered" evidence="1">
    <location>
        <begin position="439"/>
        <end position="565"/>
    </location>
</feature>